<sequence length="91" mass="9076">MRPVALPAAASHATPDGQGAPDDALVATVTLSPGRSPAELAADLAALPAEFVFVEAFGDLSPVLVFGRAGVALPRRAVEAAVVATLTGWDG</sequence>
<dbReference type="Proteomes" id="UP000604475">
    <property type="component" value="Unassembled WGS sequence"/>
</dbReference>
<organism evidence="2 3">
    <name type="scientific">Frankia nepalensis</name>
    <dbReference type="NCBI Taxonomy" id="1836974"/>
    <lineage>
        <taxon>Bacteria</taxon>
        <taxon>Bacillati</taxon>
        <taxon>Actinomycetota</taxon>
        <taxon>Actinomycetes</taxon>
        <taxon>Frankiales</taxon>
        <taxon>Frankiaceae</taxon>
        <taxon>Frankia</taxon>
    </lineage>
</organism>
<feature type="region of interest" description="Disordered" evidence="1">
    <location>
        <begin position="1"/>
        <end position="22"/>
    </location>
</feature>
<evidence type="ECO:0000313" key="2">
    <source>
        <dbReference type="EMBL" id="MBL7629441.1"/>
    </source>
</evidence>
<dbReference type="RefSeq" id="WP_203000887.1">
    <property type="nucleotide sequence ID" value="NZ_JADWYU010000111.1"/>
</dbReference>
<evidence type="ECO:0000313" key="3">
    <source>
        <dbReference type="Proteomes" id="UP000604475"/>
    </source>
</evidence>
<accession>A0A937RP66</accession>
<protein>
    <submittedName>
        <fullName evidence="2">Uncharacterized protein</fullName>
    </submittedName>
</protein>
<dbReference type="AlphaFoldDB" id="A0A937RP66"/>
<name>A0A937RP66_9ACTN</name>
<comment type="caution">
    <text evidence="2">The sequence shown here is derived from an EMBL/GenBank/DDBJ whole genome shotgun (WGS) entry which is preliminary data.</text>
</comment>
<proteinExistence type="predicted"/>
<keyword evidence="3" id="KW-1185">Reference proteome</keyword>
<reference evidence="2" key="1">
    <citation type="submission" date="2020-12" db="EMBL/GenBank/DDBJ databases">
        <title>Genomic characterization of non-nitrogen-fixing Frankia strains.</title>
        <authorList>
            <person name="Carlos-Shanley C."/>
            <person name="Guerra T."/>
            <person name="Hahn D."/>
        </authorList>
    </citation>
    <scope>NUCLEOTIDE SEQUENCE</scope>
    <source>
        <strain evidence="2">CN6</strain>
    </source>
</reference>
<dbReference type="EMBL" id="JAEACQ010000229">
    <property type="protein sequence ID" value="MBL7629441.1"/>
    <property type="molecule type" value="Genomic_DNA"/>
</dbReference>
<evidence type="ECO:0000256" key="1">
    <source>
        <dbReference type="SAM" id="MobiDB-lite"/>
    </source>
</evidence>
<gene>
    <name evidence="2" type="ORF">I7412_20175</name>
</gene>